<keyword evidence="3 6" id="KW-0812">Transmembrane</keyword>
<dbReference type="Gene3D" id="1.20.1730.10">
    <property type="entry name" value="Sodium/glucose cotransporter"/>
    <property type="match status" value="1"/>
</dbReference>
<organism evidence="7">
    <name type="scientific">hydrothermal vent metagenome</name>
    <dbReference type="NCBI Taxonomy" id="652676"/>
    <lineage>
        <taxon>unclassified sequences</taxon>
        <taxon>metagenomes</taxon>
        <taxon>ecological metagenomes</taxon>
    </lineage>
</organism>
<proteinExistence type="inferred from homology"/>
<feature type="transmembrane region" description="Helical" evidence="6">
    <location>
        <begin position="127"/>
        <end position="146"/>
    </location>
</feature>
<reference evidence="7" key="1">
    <citation type="submission" date="2018-06" db="EMBL/GenBank/DDBJ databases">
        <authorList>
            <person name="Zhirakovskaya E."/>
        </authorList>
    </citation>
    <scope>NUCLEOTIDE SEQUENCE</scope>
</reference>
<evidence type="ECO:0000313" key="7">
    <source>
        <dbReference type="EMBL" id="VAX15261.1"/>
    </source>
</evidence>
<evidence type="ECO:0000256" key="4">
    <source>
        <dbReference type="ARBA" id="ARBA00022989"/>
    </source>
</evidence>
<evidence type="ECO:0000256" key="1">
    <source>
        <dbReference type="ARBA" id="ARBA00004141"/>
    </source>
</evidence>
<dbReference type="InterPro" id="IPR038377">
    <property type="entry name" value="Na/Glc_symporter_sf"/>
</dbReference>
<dbReference type="InterPro" id="IPR001734">
    <property type="entry name" value="Na/solute_symporter"/>
</dbReference>
<dbReference type="PANTHER" id="PTHR11819:SF77">
    <property type="entry name" value="SODIUM_GLUCOSE COTRANSPORT PROTEIN"/>
    <property type="match status" value="1"/>
</dbReference>
<comment type="subcellular location">
    <subcellularLocation>
        <location evidence="1">Membrane</location>
        <topology evidence="1">Multi-pass membrane protein</topology>
    </subcellularLocation>
</comment>
<evidence type="ECO:0000256" key="2">
    <source>
        <dbReference type="ARBA" id="ARBA00006434"/>
    </source>
</evidence>
<name>A0A3B1BL40_9ZZZZ</name>
<feature type="non-terminal residue" evidence="7">
    <location>
        <position position="343"/>
    </location>
</feature>
<keyword evidence="5 6" id="KW-0472">Membrane</keyword>
<evidence type="ECO:0000256" key="5">
    <source>
        <dbReference type="ARBA" id="ARBA00023136"/>
    </source>
</evidence>
<dbReference type="EMBL" id="UOGD01000011">
    <property type="protein sequence ID" value="VAX15261.1"/>
    <property type="molecule type" value="Genomic_DNA"/>
</dbReference>
<dbReference type="PROSITE" id="PS50283">
    <property type="entry name" value="NA_SOLUT_SYMP_3"/>
    <property type="match status" value="1"/>
</dbReference>
<dbReference type="Pfam" id="PF00474">
    <property type="entry name" value="SSF"/>
    <property type="match status" value="1"/>
</dbReference>
<gene>
    <name evidence="7" type="ORF">MNBD_IGNAVI01-1800</name>
</gene>
<dbReference type="PANTHER" id="PTHR11819">
    <property type="entry name" value="SOLUTE CARRIER FAMILY 5"/>
    <property type="match status" value="1"/>
</dbReference>
<feature type="transmembrane region" description="Helical" evidence="6">
    <location>
        <begin position="158"/>
        <end position="174"/>
    </location>
</feature>
<evidence type="ECO:0000256" key="3">
    <source>
        <dbReference type="ARBA" id="ARBA00022692"/>
    </source>
</evidence>
<dbReference type="AlphaFoldDB" id="A0A3B1BL40"/>
<protein>
    <submittedName>
        <fullName evidence="7">Sodium-solute symporter, putative</fullName>
    </submittedName>
</protein>
<comment type="similarity">
    <text evidence="2">Belongs to the sodium:solute symporter (SSF) (TC 2.A.21) family.</text>
</comment>
<dbReference type="GO" id="GO:0005412">
    <property type="term" value="F:D-glucose:sodium symporter activity"/>
    <property type="evidence" value="ECO:0007669"/>
    <property type="project" value="TreeGrafter"/>
</dbReference>
<sequence>MFAAIDLIIIAVFFVIVIGIGFVASKTAGKDTAEFFLSGRKMPWWLLGVSMVACTFSADTPNLVTDIVRNNGVAGNWVWWAFLFTGMLTVFVYAKLWRRSEVMTDLEIYEIRYSGKMASFLRGFRSIYLGLFFNVMIMGTVSLAAIKIGAVMFGMDKYTTMIIASFAVVIYATLGGLKGVLWADFFQFSIAMAGSVIAAVVALNQPEVGGLSGLFSNPAIQDKLSFFPDFSNSEVLIPLFVIPVAIQWWNVWYPGAEPGGGGYIAQRMLSAKDEKNAVGATLFFNIAHYALRPWPWIIVGLSSLILYPSLADIHAQFPNISSQYLKDDIAYPVMMTLLPKGLF</sequence>
<evidence type="ECO:0000256" key="6">
    <source>
        <dbReference type="SAM" id="Phobius"/>
    </source>
</evidence>
<accession>A0A3B1BL40</accession>
<feature type="transmembrane region" description="Helical" evidence="6">
    <location>
        <begin position="7"/>
        <end position="24"/>
    </location>
</feature>
<feature type="transmembrane region" description="Helical" evidence="6">
    <location>
        <begin position="44"/>
        <end position="65"/>
    </location>
</feature>
<dbReference type="GO" id="GO:0005886">
    <property type="term" value="C:plasma membrane"/>
    <property type="evidence" value="ECO:0007669"/>
    <property type="project" value="TreeGrafter"/>
</dbReference>
<keyword evidence="4 6" id="KW-1133">Transmembrane helix</keyword>
<feature type="transmembrane region" description="Helical" evidence="6">
    <location>
        <begin position="77"/>
        <end position="96"/>
    </location>
</feature>